<dbReference type="Proteomes" id="UP001516400">
    <property type="component" value="Unassembled WGS sequence"/>
</dbReference>
<dbReference type="EMBL" id="JABFTP020000124">
    <property type="protein sequence ID" value="KAL3279083.1"/>
    <property type="molecule type" value="Genomic_DNA"/>
</dbReference>
<keyword evidence="3" id="KW-0472">Membrane</keyword>
<keyword evidence="5" id="KW-1185">Reference proteome</keyword>
<comment type="caution">
    <text evidence="4">The sequence shown here is derived from an EMBL/GenBank/DDBJ whole genome shotgun (WGS) entry which is preliminary data.</text>
</comment>
<keyword evidence="3" id="KW-1133">Transmembrane helix</keyword>
<evidence type="ECO:0000313" key="4">
    <source>
        <dbReference type="EMBL" id="KAL3279083.1"/>
    </source>
</evidence>
<keyword evidence="3" id="KW-0812">Transmembrane</keyword>
<evidence type="ECO:0000256" key="1">
    <source>
        <dbReference type="ARBA" id="ARBA00022614"/>
    </source>
</evidence>
<gene>
    <name evidence="4" type="ORF">HHI36_016597</name>
</gene>
<keyword evidence="2" id="KW-0677">Repeat</keyword>
<dbReference type="SUPFAM" id="SSF52058">
    <property type="entry name" value="L domain-like"/>
    <property type="match status" value="1"/>
</dbReference>
<dbReference type="InterPro" id="IPR032675">
    <property type="entry name" value="LRR_dom_sf"/>
</dbReference>
<evidence type="ECO:0000256" key="2">
    <source>
        <dbReference type="ARBA" id="ARBA00022737"/>
    </source>
</evidence>
<feature type="transmembrane region" description="Helical" evidence="3">
    <location>
        <begin position="535"/>
        <end position="555"/>
    </location>
</feature>
<protein>
    <submittedName>
        <fullName evidence="4">Uncharacterized protein</fullName>
    </submittedName>
</protein>
<name>A0ABD2NK55_9CUCU</name>
<reference evidence="4 5" key="1">
    <citation type="journal article" date="2021" name="BMC Biol.">
        <title>Horizontally acquired antibacterial genes associated with adaptive radiation of ladybird beetles.</title>
        <authorList>
            <person name="Li H.S."/>
            <person name="Tang X.F."/>
            <person name="Huang Y.H."/>
            <person name="Xu Z.Y."/>
            <person name="Chen M.L."/>
            <person name="Du X.Y."/>
            <person name="Qiu B.Y."/>
            <person name="Chen P.T."/>
            <person name="Zhang W."/>
            <person name="Slipinski A."/>
            <person name="Escalona H.E."/>
            <person name="Waterhouse R.M."/>
            <person name="Zwick A."/>
            <person name="Pang H."/>
        </authorList>
    </citation>
    <scope>NUCLEOTIDE SEQUENCE [LARGE SCALE GENOMIC DNA]</scope>
    <source>
        <strain evidence="4">SYSU2018</strain>
    </source>
</reference>
<proteinExistence type="predicted"/>
<dbReference type="InterPro" id="IPR001611">
    <property type="entry name" value="Leu-rich_rpt"/>
</dbReference>
<dbReference type="PROSITE" id="PS51450">
    <property type="entry name" value="LRR"/>
    <property type="match status" value="5"/>
</dbReference>
<dbReference type="Pfam" id="PF13855">
    <property type="entry name" value="LRR_8"/>
    <property type="match status" value="2"/>
</dbReference>
<dbReference type="PANTHER" id="PTHR24366">
    <property type="entry name" value="IG(IMMUNOGLOBULIN) AND LRR(LEUCINE RICH REPEAT) DOMAINS"/>
    <property type="match status" value="1"/>
</dbReference>
<dbReference type="AlphaFoldDB" id="A0ABD2NK55"/>
<organism evidence="4 5">
    <name type="scientific">Cryptolaemus montrouzieri</name>
    <dbReference type="NCBI Taxonomy" id="559131"/>
    <lineage>
        <taxon>Eukaryota</taxon>
        <taxon>Metazoa</taxon>
        <taxon>Ecdysozoa</taxon>
        <taxon>Arthropoda</taxon>
        <taxon>Hexapoda</taxon>
        <taxon>Insecta</taxon>
        <taxon>Pterygota</taxon>
        <taxon>Neoptera</taxon>
        <taxon>Endopterygota</taxon>
        <taxon>Coleoptera</taxon>
        <taxon>Polyphaga</taxon>
        <taxon>Cucujiformia</taxon>
        <taxon>Coccinelloidea</taxon>
        <taxon>Coccinellidae</taxon>
        <taxon>Scymninae</taxon>
        <taxon>Scymnini</taxon>
        <taxon>Cryptolaemus</taxon>
    </lineage>
</organism>
<dbReference type="InterPro" id="IPR003591">
    <property type="entry name" value="Leu-rich_rpt_typical-subtyp"/>
</dbReference>
<dbReference type="PRINTS" id="PR00019">
    <property type="entry name" value="LEURICHRPT"/>
</dbReference>
<evidence type="ECO:0000256" key="3">
    <source>
        <dbReference type="SAM" id="Phobius"/>
    </source>
</evidence>
<sequence>MEEYWYRYEYRYEKKILFLYVTCKDMTKDCDISANVCPNNNCKYISFHDSKIESLRSNLFISINSVEEIFLNSTGVDVIQISAFSGLSKLEKLHLEDNKISNIYRGTFNSLYSLKFLDLHENEIDFIESGSFMGLGSLENIDLSYNKIRNISYDLIEPLKKLDKLILTNNFLTSVDFTIPKGLKTLYLDHNNIEKLDNCINKSNTTKLLPQSNIISQLHQSCFPQSLHNLHLNGNNISELNELTFMTLKELIVLNISANHIKDAPIKLFGNLENLEYLDLSQNEIYSLRTGIFSRLQALKFLNLSHTKIKEVDIHTFIPLVSLETLDISFDDLEMLDPDIFDHYVNFKEIYLQSNNFSCNAIVSIISKSRANNFSLIYNQVYSTQNIKGLPCKKNRILQSLPENANLNEDDTKYVGNFSAEWKIEKEEMLENISNILDENMESLKRILLEYRKLLEDIHSNDIREQKQSVLDNKLMFNKLLESLRYSKEHENETTSVYPSDYLEGISKIQFQHEFDMKNSSEAISFQIEKLRDSVYHLNIIVITACMVYVFIYSLKMCCGYIRKRRKETEMSHELPILRNY</sequence>
<accession>A0ABD2NK55</accession>
<dbReference type="Gene3D" id="3.80.10.10">
    <property type="entry name" value="Ribonuclease Inhibitor"/>
    <property type="match status" value="2"/>
</dbReference>
<dbReference type="PANTHER" id="PTHR24366:SF96">
    <property type="entry name" value="LEUCINE RICH REPEAT CONTAINING 53"/>
    <property type="match status" value="1"/>
</dbReference>
<dbReference type="SMART" id="SM00369">
    <property type="entry name" value="LRR_TYP"/>
    <property type="match status" value="10"/>
</dbReference>
<keyword evidence="1" id="KW-0433">Leucine-rich repeat</keyword>
<dbReference type="SMART" id="SM00365">
    <property type="entry name" value="LRR_SD22"/>
    <property type="match status" value="4"/>
</dbReference>
<evidence type="ECO:0000313" key="5">
    <source>
        <dbReference type="Proteomes" id="UP001516400"/>
    </source>
</evidence>